<dbReference type="AlphaFoldDB" id="A0A5C3QS67"/>
<dbReference type="PRINTS" id="PR00092">
    <property type="entry name" value="TYROSINASE"/>
</dbReference>
<accession>A0A5C3QS67</accession>
<dbReference type="PROSITE" id="PS00497">
    <property type="entry name" value="TYROSINASE_1"/>
    <property type="match status" value="1"/>
</dbReference>
<evidence type="ECO:0000256" key="1">
    <source>
        <dbReference type="ARBA" id="ARBA00022723"/>
    </source>
</evidence>
<dbReference type="InterPro" id="IPR050316">
    <property type="entry name" value="Tyrosinase/Hemocyanin"/>
</dbReference>
<evidence type="ECO:0000256" key="2">
    <source>
        <dbReference type="ARBA" id="ARBA00023008"/>
    </source>
</evidence>
<dbReference type="Proteomes" id="UP000305067">
    <property type="component" value="Unassembled WGS sequence"/>
</dbReference>
<dbReference type="GO" id="GO:0016491">
    <property type="term" value="F:oxidoreductase activity"/>
    <property type="evidence" value="ECO:0007669"/>
    <property type="project" value="InterPro"/>
</dbReference>
<dbReference type="InterPro" id="IPR008922">
    <property type="entry name" value="Di-copper_centre_dom_sf"/>
</dbReference>
<keyword evidence="6" id="KW-1185">Reference proteome</keyword>
<dbReference type="STRING" id="1884261.A0A5C3QS67"/>
<reference evidence="5 6" key="1">
    <citation type="journal article" date="2019" name="Nat. Ecol. Evol.">
        <title>Megaphylogeny resolves global patterns of mushroom evolution.</title>
        <authorList>
            <person name="Varga T."/>
            <person name="Krizsan K."/>
            <person name="Foldi C."/>
            <person name="Dima B."/>
            <person name="Sanchez-Garcia M."/>
            <person name="Sanchez-Ramirez S."/>
            <person name="Szollosi G.J."/>
            <person name="Szarkandi J.G."/>
            <person name="Papp V."/>
            <person name="Albert L."/>
            <person name="Andreopoulos W."/>
            <person name="Angelini C."/>
            <person name="Antonin V."/>
            <person name="Barry K.W."/>
            <person name="Bougher N.L."/>
            <person name="Buchanan P."/>
            <person name="Buyck B."/>
            <person name="Bense V."/>
            <person name="Catcheside P."/>
            <person name="Chovatia M."/>
            <person name="Cooper J."/>
            <person name="Damon W."/>
            <person name="Desjardin D."/>
            <person name="Finy P."/>
            <person name="Geml J."/>
            <person name="Haridas S."/>
            <person name="Hughes K."/>
            <person name="Justo A."/>
            <person name="Karasinski D."/>
            <person name="Kautmanova I."/>
            <person name="Kiss B."/>
            <person name="Kocsube S."/>
            <person name="Kotiranta H."/>
            <person name="LaButti K.M."/>
            <person name="Lechner B.E."/>
            <person name="Liimatainen K."/>
            <person name="Lipzen A."/>
            <person name="Lukacs Z."/>
            <person name="Mihaltcheva S."/>
            <person name="Morgado L.N."/>
            <person name="Niskanen T."/>
            <person name="Noordeloos M.E."/>
            <person name="Ohm R.A."/>
            <person name="Ortiz-Santana B."/>
            <person name="Ovrebo C."/>
            <person name="Racz N."/>
            <person name="Riley R."/>
            <person name="Savchenko A."/>
            <person name="Shiryaev A."/>
            <person name="Soop K."/>
            <person name="Spirin V."/>
            <person name="Szebenyi C."/>
            <person name="Tomsovsky M."/>
            <person name="Tulloss R.E."/>
            <person name="Uehling J."/>
            <person name="Grigoriev I.V."/>
            <person name="Vagvolgyi C."/>
            <person name="Papp T."/>
            <person name="Martin F.M."/>
            <person name="Miettinen O."/>
            <person name="Hibbett D.S."/>
            <person name="Nagy L.G."/>
        </authorList>
    </citation>
    <scope>NUCLEOTIDE SEQUENCE [LARGE SCALE GENOMIC DNA]</scope>
    <source>
        <strain evidence="5 6">CBS 309.79</strain>
    </source>
</reference>
<keyword evidence="1" id="KW-0479">Metal-binding</keyword>
<organism evidence="5 6">
    <name type="scientific">Pterulicium gracile</name>
    <dbReference type="NCBI Taxonomy" id="1884261"/>
    <lineage>
        <taxon>Eukaryota</taxon>
        <taxon>Fungi</taxon>
        <taxon>Dikarya</taxon>
        <taxon>Basidiomycota</taxon>
        <taxon>Agaricomycotina</taxon>
        <taxon>Agaricomycetes</taxon>
        <taxon>Agaricomycetidae</taxon>
        <taxon>Agaricales</taxon>
        <taxon>Pleurotineae</taxon>
        <taxon>Pterulaceae</taxon>
        <taxon>Pterulicium</taxon>
    </lineage>
</organism>
<gene>
    <name evidence="5" type="ORF">BDV98DRAFT_524431</name>
</gene>
<feature type="domain" description="Tyrosinase copper-binding" evidence="4">
    <location>
        <begin position="101"/>
        <end position="118"/>
    </location>
</feature>
<dbReference type="InterPro" id="IPR002227">
    <property type="entry name" value="Tyrosinase_Cu-bd"/>
</dbReference>
<evidence type="ECO:0000259" key="4">
    <source>
        <dbReference type="PROSITE" id="PS00497"/>
    </source>
</evidence>
<dbReference type="SUPFAM" id="SSF48056">
    <property type="entry name" value="Di-copper centre-containing domain"/>
    <property type="match status" value="1"/>
</dbReference>
<sequence length="366" mass="41197">MAPGFKALFLFNLAVLTTFTSASFPKPSPKCRRPAERKEWRAMKKTEQADWLRAFNCLTKLPHRDILQPTINPTTIPPVNTSSSFWDDIVYLHMDLNIRIHNTGQFLPWHRWYLHVTEKALKEECGYRGVAPYWDWTLDTPNFYSSPFFQDSDPKSGLGGWGDPTQDFAVTDGALSQFHLSYPSPHILRRNYTAQPYLTSKSPLIPDKSILAEETFRKEDVERVVTTHDGDFKGFTADLEGPGGVHGGPHLIMGGDLGGSCPSNAPTGCRGGPTFSANDPLFQLHHAMIDKLWFDWQNHHPKNKRLFHGGFAQANSSDATDYLRSPTGKAPWLNMKTKMPADGLFPEQEIGDVMDTTGGYLCYVYV</sequence>
<name>A0A5C3QS67_9AGAR</name>
<dbReference type="OrthoDB" id="6132182at2759"/>
<dbReference type="PANTHER" id="PTHR11474">
    <property type="entry name" value="TYROSINASE FAMILY MEMBER"/>
    <property type="match status" value="1"/>
</dbReference>
<dbReference type="EMBL" id="ML178818">
    <property type="protein sequence ID" value="TFL04387.1"/>
    <property type="molecule type" value="Genomic_DNA"/>
</dbReference>
<keyword evidence="3" id="KW-0732">Signal</keyword>
<feature type="signal peptide" evidence="3">
    <location>
        <begin position="1"/>
        <end position="22"/>
    </location>
</feature>
<protein>
    <submittedName>
        <fullName evidence="5">Di-copper centre-containing protein</fullName>
    </submittedName>
</protein>
<evidence type="ECO:0000256" key="3">
    <source>
        <dbReference type="SAM" id="SignalP"/>
    </source>
</evidence>
<evidence type="ECO:0000313" key="6">
    <source>
        <dbReference type="Proteomes" id="UP000305067"/>
    </source>
</evidence>
<dbReference type="PANTHER" id="PTHR11474:SF126">
    <property type="entry name" value="TYROSINASE-LIKE PROTEIN TYR-1-RELATED"/>
    <property type="match status" value="1"/>
</dbReference>
<dbReference type="Gene3D" id="1.10.1280.10">
    <property type="entry name" value="Di-copper center containing domain from catechol oxidase"/>
    <property type="match status" value="1"/>
</dbReference>
<keyword evidence="2" id="KW-0186">Copper</keyword>
<evidence type="ECO:0000313" key="5">
    <source>
        <dbReference type="EMBL" id="TFL04387.1"/>
    </source>
</evidence>
<dbReference type="GO" id="GO:0046872">
    <property type="term" value="F:metal ion binding"/>
    <property type="evidence" value="ECO:0007669"/>
    <property type="project" value="UniProtKB-KW"/>
</dbReference>
<feature type="chain" id="PRO_5022767571" evidence="3">
    <location>
        <begin position="23"/>
        <end position="366"/>
    </location>
</feature>
<proteinExistence type="predicted"/>
<dbReference type="Pfam" id="PF00264">
    <property type="entry name" value="Tyrosinase"/>
    <property type="match status" value="1"/>
</dbReference>